<dbReference type="SUPFAM" id="SSF48350">
    <property type="entry name" value="GTPase activation domain, GAP"/>
    <property type="match status" value="1"/>
</dbReference>
<feature type="compositionally biased region" description="Polar residues" evidence="2">
    <location>
        <begin position="624"/>
        <end position="647"/>
    </location>
</feature>
<feature type="domain" description="Rho-GAP" evidence="4">
    <location>
        <begin position="296"/>
        <end position="492"/>
    </location>
</feature>
<feature type="region of interest" description="Disordered" evidence="2">
    <location>
        <begin position="1607"/>
        <end position="1642"/>
    </location>
</feature>
<feature type="compositionally biased region" description="Basic and acidic residues" evidence="2">
    <location>
        <begin position="1190"/>
        <end position="1201"/>
    </location>
</feature>
<dbReference type="InterPro" id="IPR047887">
    <property type="entry name" value="ARHGAP20_PH"/>
</dbReference>
<dbReference type="PROSITE" id="PS50238">
    <property type="entry name" value="RHOGAP"/>
    <property type="match status" value="1"/>
</dbReference>
<feature type="compositionally biased region" description="Acidic residues" evidence="2">
    <location>
        <begin position="526"/>
        <end position="554"/>
    </location>
</feature>
<dbReference type="PROSITE" id="PS50200">
    <property type="entry name" value="RA"/>
    <property type="match status" value="1"/>
</dbReference>
<feature type="compositionally biased region" description="Basic and acidic residues" evidence="2">
    <location>
        <begin position="1524"/>
        <end position="1533"/>
    </location>
</feature>
<dbReference type="RefSeq" id="XP_012940257.1">
    <property type="nucleotide sequence ID" value="XM_013084803.2"/>
</dbReference>
<feature type="region of interest" description="Disordered" evidence="2">
    <location>
        <begin position="939"/>
        <end position="1012"/>
    </location>
</feature>
<feature type="compositionally biased region" description="Polar residues" evidence="2">
    <location>
        <begin position="1218"/>
        <end position="1230"/>
    </location>
</feature>
<feature type="compositionally biased region" description="Basic and acidic residues" evidence="2">
    <location>
        <begin position="605"/>
        <end position="621"/>
    </location>
</feature>
<dbReference type="Gene3D" id="2.30.29.30">
    <property type="entry name" value="Pleckstrin-homology domain (PH domain)/Phosphotyrosine-binding domain (PTB)"/>
    <property type="match status" value="1"/>
</dbReference>
<feature type="compositionally biased region" description="Low complexity" evidence="2">
    <location>
        <begin position="1612"/>
        <end position="1642"/>
    </location>
</feature>
<evidence type="ECO:0000256" key="2">
    <source>
        <dbReference type="SAM" id="MobiDB-lite"/>
    </source>
</evidence>
<dbReference type="PANTHER" id="PTHR23179:SF3">
    <property type="entry name" value="RHO GTPASE-ACTIVATING PROTEIN 20"/>
    <property type="match status" value="1"/>
</dbReference>
<dbReference type="CDD" id="cd13319">
    <property type="entry name" value="PH_RARhoGAP"/>
    <property type="match status" value="1"/>
</dbReference>
<keyword evidence="1" id="KW-0343">GTPase activation</keyword>
<dbReference type="InterPro" id="IPR047888">
    <property type="entry name" value="ARHGAP20_RA"/>
</dbReference>
<proteinExistence type="predicted"/>
<feature type="compositionally biased region" description="Polar residues" evidence="2">
    <location>
        <begin position="1667"/>
        <end position="1681"/>
    </location>
</feature>
<feature type="compositionally biased region" description="Polar residues" evidence="2">
    <location>
        <begin position="582"/>
        <end position="594"/>
    </location>
</feature>
<feature type="compositionally biased region" description="Polar residues" evidence="2">
    <location>
        <begin position="947"/>
        <end position="957"/>
    </location>
</feature>
<organism evidence="5 6">
    <name type="scientific">Aplysia californica</name>
    <name type="common">California sea hare</name>
    <dbReference type="NCBI Taxonomy" id="6500"/>
    <lineage>
        <taxon>Eukaryota</taxon>
        <taxon>Metazoa</taxon>
        <taxon>Spiralia</taxon>
        <taxon>Lophotrochozoa</taxon>
        <taxon>Mollusca</taxon>
        <taxon>Gastropoda</taxon>
        <taxon>Heterobranchia</taxon>
        <taxon>Euthyneura</taxon>
        <taxon>Tectipleura</taxon>
        <taxon>Aplysiida</taxon>
        <taxon>Aplysioidea</taxon>
        <taxon>Aplysiidae</taxon>
        <taxon>Aplysia</taxon>
    </lineage>
</organism>
<feature type="compositionally biased region" description="Basic and acidic residues" evidence="2">
    <location>
        <begin position="972"/>
        <end position="983"/>
    </location>
</feature>
<dbReference type="CDD" id="cd17115">
    <property type="entry name" value="RA_RHG20"/>
    <property type="match status" value="1"/>
</dbReference>
<feature type="compositionally biased region" description="Low complexity" evidence="2">
    <location>
        <begin position="1784"/>
        <end position="1798"/>
    </location>
</feature>
<dbReference type="PANTHER" id="PTHR23179">
    <property type="entry name" value="T-CELL ACTIVATION RHO GTPASE ACTIVATING PROTEIN-RELATED"/>
    <property type="match status" value="1"/>
</dbReference>
<dbReference type="Pfam" id="PF00620">
    <property type="entry name" value="RhoGAP"/>
    <property type="match status" value="1"/>
</dbReference>
<feature type="compositionally biased region" description="Pro residues" evidence="2">
    <location>
        <begin position="1764"/>
        <end position="1774"/>
    </location>
</feature>
<feature type="compositionally biased region" description="Polar residues" evidence="2">
    <location>
        <begin position="1541"/>
        <end position="1565"/>
    </location>
</feature>
<evidence type="ECO:0000313" key="5">
    <source>
        <dbReference type="Proteomes" id="UP000694888"/>
    </source>
</evidence>
<dbReference type="SMART" id="SM00324">
    <property type="entry name" value="RhoGAP"/>
    <property type="match status" value="1"/>
</dbReference>
<dbReference type="Proteomes" id="UP000694888">
    <property type="component" value="Unplaced"/>
</dbReference>
<evidence type="ECO:0000259" key="4">
    <source>
        <dbReference type="PROSITE" id="PS50238"/>
    </source>
</evidence>
<feature type="region of interest" description="Disordered" evidence="2">
    <location>
        <begin position="845"/>
        <end position="899"/>
    </location>
</feature>
<evidence type="ECO:0000313" key="6">
    <source>
        <dbReference type="RefSeq" id="XP_012940257.1"/>
    </source>
</evidence>
<dbReference type="SUPFAM" id="SSF50729">
    <property type="entry name" value="PH domain-like"/>
    <property type="match status" value="1"/>
</dbReference>
<dbReference type="GeneID" id="101859026"/>
<feature type="compositionally biased region" description="Basic and acidic residues" evidence="2">
    <location>
        <begin position="1231"/>
        <end position="1244"/>
    </location>
</feature>
<feature type="region of interest" description="Disordered" evidence="2">
    <location>
        <begin position="1358"/>
        <end position="1594"/>
    </location>
</feature>
<feature type="region of interest" description="Disordered" evidence="2">
    <location>
        <begin position="1658"/>
        <end position="1864"/>
    </location>
</feature>
<evidence type="ECO:0000259" key="3">
    <source>
        <dbReference type="PROSITE" id="PS50200"/>
    </source>
</evidence>
<reference evidence="6" key="1">
    <citation type="submission" date="2025-08" db="UniProtKB">
        <authorList>
            <consortium name="RefSeq"/>
        </authorList>
    </citation>
    <scope>IDENTIFICATION</scope>
</reference>
<feature type="compositionally biased region" description="Basic and acidic residues" evidence="2">
    <location>
        <begin position="1705"/>
        <end position="1725"/>
    </location>
</feature>
<dbReference type="InterPro" id="IPR008936">
    <property type="entry name" value="Rho_GTPase_activation_prot"/>
</dbReference>
<feature type="domain" description="Ras-associating" evidence="3">
    <location>
        <begin position="131"/>
        <end position="254"/>
    </location>
</feature>
<feature type="region of interest" description="Disordered" evidence="2">
    <location>
        <begin position="1125"/>
        <end position="1146"/>
    </location>
</feature>
<feature type="region of interest" description="Disordered" evidence="2">
    <location>
        <begin position="1190"/>
        <end position="1244"/>
    </location>
</feature>
<gene>
    <name evidence="6" type="primary">LOC101859026</name>
</gene>
<feature type="compositionally biased region" description="Low complexity" evidence="2">
    <location>
        <begin position="1358"/>
        <end position="1367"/>
    </location>
</feature>
<feature type="compositionally biased region" description="Basic and acidic residues" evidence="2">
    <location>
        <begin position="1684"/>
        <end position="1695"/>
    </location>
</feature>
<feature type="region of interest" description="Disordered" evidence="2">
    <location>
        <begin position="692"/>
        <end position="717"/>
    </location>
</feature>
<feature type="compositionally biased region" description="Low complexity" evidence="2">
    <location>
        <begin position="1824"/>
        <end position="1836"/>
    </location>
</feature>
<dbReference type="Pfam" id="PF00788">
    <property type="entry name" value="RA"/>
    <property type="match status" value="1"/>
</dbReference>
<dbReference type="Pfam" id="PF22286">
    <property type="entry name" value="RHG20_PH"/>
    <property type="match status" value="1"/>
</dbReference>
<feature type="compositionally biased region" description="Low complexity" evidence="2">
    <location>
        <begin position="1734"/>
        <end position="1761"/>
    </location>
</feature>
<accession>A0ABM1A3T6</accession>
<feature type="compositionally biased region" description="Polar residues" evidence="2">
    <location>
        <begin position="1504"/>
        <end position="1517"/>
    </location>
</feature>
<feature type="compositionally biased region" description="Low complexity" evidence="2">
    <location>
        <begin position="1450"/>
        <end position="1503"/>
    </location>
</feature>
<protein>
    <submittedName>
        <fullName evidence="6">Uncharacterized protein LOC101859026</fullName>
    </submittedName>
</protein>
<evidence type="ECO:0000256" key="1">
    <source>
        <dbReference type="ARBA" id="ARBA00022468"/>
    </source>
</evidence>
<sequence>MGKKDHDVISQFKVADSDSNRMFIMEGPVQLASGMQVQERYIFLFTDLLLVAKQKSSTAFKLKNRVQLCDMWIASCIEEVSETTRPPERSFVLGWPTTNVVATFPKAEHKDEWLLKLSERITEEKLRDEKKNIQLKVTPRDVGPSSCPACQMTINNVTQAKDVLLACLRQLSIEENEAKDYQLWVISGKEGSPYPLIGHETPFSIKLSQVRELTRSRSRDDLDKMTSGDLDTVVEDTNSSSGHRCEFFLKQKKTPKKNHLDNSSYQKSMKRSKKSPNIINTLLRKIRPPQPLVFGLPLADICDDDFQPPESILRLMVLVYRRGPEICGIMRRGNNAQLCKEIKEKIKSGLTYTVEDHQAPTAASVYKEFLRSIPGGLLMTEFHDQWVRVQKEEQDDVKIEKIKTILSQVPPAHYCLIKLSICLLQHLAKHCEVNCMGPSNLATCIAPSFCKLDLPNTKHASDLEHVQSSLHEITTIFTPLISFMIIKHIEIFGEDILEMFVKFGCESSPSSRLDEDRTDSGLTTNTEEEEEEEEEEDEMMVEDEDEMEEEDDEDYSNHQQLPKRHRLQLQKQQPQRQHIQRDSNSGTDSDSMHSVLSMPDTAMGLRRDDSSIDSLVDREYYPNETESSPKATKSHLSPSNLSRDSGLTLSDTQLYDEDALHHDMASKNYQRSASHFEGHELELHEAGYYSRSMDMRHDRRVNPVPPPRKRASKKPHDAHSIYELDHQGYHIAASSYHHRPPFKHSASTTQLDISQPRKGGELRPMLTHPPFGKRISSDSIGEEEETQGPQNPIDFNKIRKAPDIGTIVKTDSGTHLFLGDEMLPTKYNLGPAAVKMQQGRDRFIRQSSVTDSTPPVSPQSRYSQSSRDSVLSDSTYSMSRDGSVHSAPHTPDEPPGKSLSWMREHELSFKQWDGRLAHSMNASTLPLSKSTSDLLGANYEEEEETSDQFGTGASNKLTRMYKPSSPKPWSRKSHEAEEIEMNRRPHFSLMVPSEDFSSEQASRRQSSPAYSRQTLAQQLVKGSPPPNVILKSLQPPQARRESVPMKASYDREIVDQVRRSSADFAENSPFDVAKSMSSIKPAEYFSVTSKEIMIPSPDDGDSSSSSSNVNKLKLSKYVSSNVDLPLTSKDKDSVLADSKRPDRPPNYQQALQRNFMLKHSIPVDITSDETEKQKEVSARAKALYEKSVQRYNEQRTGKPVEGHNSSQGQGVESKVGAASSSASITPLDNNPRSKTESVIDKSSSDGETIFAHSALSALPKNSHQLDVESSSAFLDMGTISRSLQEDVLNQRNALAKEELSSADGSFYGDRSISRTSSKLSDTGSSSGSSVTVSTLSRHSDSFSRHSDISNVSNVTVSSVTSSDSSTDAHSIKSQRRSGSELDLRSMAYSRHFRPVEAEKLSPPCDQEIPRRRSSGAIDEEDIYVTLQNKNPKQVYLESKRMFEEDDPVVQPSVSFSSHPSQEQSSTQPSSHSPSSSHLPLSSSQSPQHSPHISSSPKSSSLPSAEQTYSVKTSLEVPSSSLQRSRSDSAEHINKLGKLSPRLQTSNRLAQVTQGKGSSLEDSQLSVARFEEHSATVKKSFDKKPPSSDLSEHRHNFLKARSYFYHPEDDKLASPNASPRPSASSSYAASSLSSSNSSLPSNSAITVRKIPAENVANIPSYEDKTVDSGYNLSPRSRSNIPASRTAHDKHVDKKDPPPSASSVSQSKKEFPWSVKDLKSIYDKDKGPSSLSKGATSTQSTSTSSSSSSSSLTTRSQQQQQQQHRNPPPYQDPPPFRRMQDKYRLSTSSNSSAGSDQGSSARKLSTSSGNDPHRLGPQSNGLDGASYWSSSEDGYSSSLDRRSVKSSSSSNPDVEAISDYSNITYV</sequence>
<feature type="compositionally biased region" description="Low complexity" evidence="2">
    <location>
        <begin position="846"/>
        <end position="877"/>
    </location>
</feature>
<name>A0ABM1A3T6_APLCA</name>
<feature type="compositionally biased region" description="Basic and acidic residues" evidence="2">
    <location>
        <begin position="1128"/>
        <end position="1143"/>
    </location>
</feature>
<feature type="compositionally biased region" description="Basic and acidic residues" evidence="2">
    <location>
        <begin position="1568"/>
        <end position="1594"/>
    </location>
</feature>
<dbReference type="InterPro" id="IPR011993">
    <property type="entry name" value="PH-like_dom_sf"/>
</dbReference>
<dbReference type="Gene3D" id="1.10.555.10">
    <property type="entry name" value="Rho GTPase activation protein"/>
    <property type="match status" value="1"/>
</dbReference>
<keyword evidence="5" id="KW-1185">Reference proteome</keyword>
<feature type="region of interest" description="Disordered" evidence="2">
    <location>
        <begin position="1313"/>
        <end position="1332"/>
    </location>
</feature>
<feature type="region of interest" description="Disordered" evidence="2">
    <location>
        <begin position="742"/>
        <end position="797"/>
    </location>
</feature>
<dbReference type="InterPro" id="IPR000159">
    <property type="entry name" value="RA_dom"/>
</dbReference>
<dbReference type="InterPro" id="IPR000198">
    <property type="entry name" value="RhoGAP_dom"/>
</dbReference>
<feature type="compositionally biased region" description="Polar residues" evidence="2">
    <location>
        <begin position="998"/>
        <end position="1012"/>
    </location>
</feature>
<feature type="region of interest" description="Disordered" evidence="2">
    <location>
        <begin position="507"/>
        <end position="647"/>
    </location>
</feature>